<dbReference type="GO" id="GO:0006516">
    <property type="term" value="P:glycoprotein catabolic process"/>
    <property type="evidence" value="ECO:0007669"/>
    <property type="project" value="TreeGrafter"/>
</dbReference>
<dbReference type="EC" id="3.2.1.25" evidence="3"/>
<gene>
    <name evidence="15" type="ORF">FNAPI_7339</name>
</gene>
<feature type="compositionally biased region" description="Low complexity" evidence="11">
    <location>
        <begin position="166"/>
        <end position="176"/>
    </location>
</feature>
<dbReference type="InterPro" id="IPR008979">
    <property type="entry name" value="Galactose-bd-like_sf"/>
</dbReference>
<dbReference type="InterPro" id="IPR054593">
    <property type="entry name" value="Beta-mannosidase-like_N2"/>
</dbReference>
<evidence type="ECO:0000259" key="14">
    <source>
        <dbReference type="Pfam" id="PF22666"/>
    </source>
</evidence>
<dbReference type="InterPro" id="IPR001806">
    <property type="entry name" value="Small_GTPase"/>
</dbReference>
<feature type="region of interest" description="Disordered" evidence="11">
    <location>
        <begin position="284"/>
        <end position="311"/>
    </location>
</feature>
<dbReference type="InterPro" id="IPR013783">
    <property type="entry name" value="Ig-like_fold"/>
</dbReference>
<dbReference type="InterPro" id="IPR017853">
    <property type="entry name" value="GH"/>
</dbReference>
<organism evidence="15 16">
    <name type="scientific">Fusarium napiforme</name>
    <dbReference type="NCBI Taxonomy" id="42672"/>
    <lineage>
        <taxon>Eukaryota</taxon>
        <taxon>Fungi</taxon>
        <taxon>Dikarya</taxon>
        <taxon>Ascomycota</taxon>
        <taxon>Pezizomycotina</taxon>
        <taxon>Sordariomycetes</taxon>
        <taxon>Hypocreomycetidae</taxon>
        <taxon>Hypocreales</taxon>
        <taxon>Nectriaceae</taxon>
        <taxon>Fusarium</taxon>
        <taxon>Fusarium fujikuroi species complex</taxon>
    </lineage>
</organism>
<dbReference type="PANTHER" id="PTHR43730">
    <property type="entry name" value="BETA-MANNOSIDASE"/>
    <property type="match status" value="1"/>
</dbReference>
<feature type="compositionally biased region" description="Polar residues" evidence="11">
    <location>
        <begin position="284"/>
        <end position="296"/>
    </location>
</feature>
<dbReference type="PRINTS" id="PR00449">
    <property type="entry name" value="RASTRNSFRMNG"/>
</dbReference>
<dbReference type="SUPFAM" id="SSF49303">
    <property type="entry name" value="beta-Galactosidase/glucuronidase domain"/>
    <property type="match status" value="2"/>
</dbReference>
<reference evidence="15 16" key="1">
    <citation type="submission" date="2020-05" db="EMBL/GenBank/DDBJ databases">
        <title>Identification and distribution of gene clusters putatively required for synthesis of sphingolipid metabolism inhibitors in phylogenetically diverse species of the filamentous fungus Fusarium.</title>
        <authorList>
            <person name="Kim H.-S."/>
            <person name="Busman M."/>
            <person name="Brown D.W."/>
            <person name="Divon H."/>
            <person name="Uhlig S."/>
            <person name="Proctor R.H."/>
        </authorList>
    </citation>
    <scope>NUCLEOTIDE SEQUENCE [LARGE SCALE GENOMIC DNA]</scope>
    <source>
        <strain evidence="15 16">NRRL 25196</strain>
    </source>
</reference>
<dbReference type="FunFam" id="2.60.120.260:FF:000118">
    <property type="entry name" value="Beta-mannosidase B"/>
    <property type="match status" value="1"/>
</dbReference>
<evidence type="ECO:0000256" key="3">
    <source>
        <dbReference type="ARBA" id="ARBA00012754"/>
    </source>
</evidence>
<feature type="domain" description="Beta-mannosidase-like galactose-binding" evidence="14">
    <location>
        <begin position="372"/>
        <end position="544"/>
    </location>
</feature>
<dbReference type="Pfam" id="PF17786">
    <property type="entry name" value="Mannosidase_ig"/>
    <property type="match status" value="1"/>
</dbReference>
<evidence type="ECO:0000313" key="16">
    <source>
        <dbReference type="Proteomes" id="UP000574317"/>
    </source>
</evidence>
<proteinExistence type="inferred from homology"/>
<evidence type="ECO:0000256" key="9">
    <source>
        <dbReference type="ARBA" id="ARBA00041069"/>
    </source>
</evidence>
<feature type="compositionally biased region" description="Basic and acidic residues" evidence="11">
    <location>
        <begin position="212"/>
        <end position="221"/>
    </location>
</feature>
<evidence type="ECO:0000313" key="15">
    <source>
        <dbReference type="EMBL" id="KAF5551733.1"/>
    </source>
</evidence>
<keyword evidence="5" id="KW-0119">Carbohydrate metabolism</keyword>
<evidence type="ECO:0000256" key="5">
    <source>
        <dbReference type="ARBA" id="ARBA00023277"/>
    </source>
</evidence>
<evidence type="ECO:0000256" key="1">
    <source>
        <dbReference type="ARBA" id="ARBA00000829"/>
    </source>
</evidence>
<dbReference type="FunFam" id="3.20.20.80:FF:000050">
    <property type="entry name" value="Beta-mannosidase B"/>
    <property type="match status" value="1"/>
</dbReference>
<dbReference type="Pfam" id="PF00071">
    <property type="entry name" value="Ras"/>
    <property type="match status" value="1"/>
</dbReference>
<name>A0A8H5JCK5_9HYPO</name>
<sequence length="1214" mass="137457">MTRPRRHSGASEESSGTAREQELGSMYDYLAKIILLGPSGTGKSCLLHRFVKNEWRVLSSQTIGVEFATKIIKVGTGSRRKRIKLQLWDTAGTERFRSVSRSYYRGAAGAILVYDLTSHASFRNLQPFLNDARALASPNLSLMLVGNKLDLTDTLVDTSLPPPTPTSVTSNSTLTSGMLGAGGSSYTSTATTRDRGTSISAGSQQRATVAPEGREVTRAESSRWASTAGISVVTEASAFNGEGVDEIFERLARIILTKIELGEIDPDDPASGIQYGDSGGWNTASDGGSIKSSMTGATVEDGHSGLRRRRKKNRTQNWGLREWEELSDLSAICLILYKQTVKVNIIYTKEWIFNETPFVMAPRTVTPVDKNWQFKQEKEDDSSYLPVAQFPTNVHLDLLHHKKIPDPYIGKNELKVQWVGETVWVYKTTFSSPEIHDGAKAVLAFDGLDTFATVELNGEKILETENMFVPERVDVTKDLKKDGENELRITFDAAYLRGWKLVEEHPDHKYVVWNGDGSRLPVRKAQYHWGWDWGPALLTCGPWRPINLEVYESYIADLYTESEVEKSLKKSDVVVHAAVEGKASRVRFEVSLDGKKVASETAHVKDKDATTTFHIQDPALWYPVRYGKQPLYTIKATLLEDDNEIDTISKKIGLRKLELVERELDGQPGTSFFFQVNNIPIFCGGSNWIPADNFIPRITKERYREWVRLVADGNQFMLRVWGGGIYEEDVFYDACDEFGILVWQDFMFACGNYPAWPDLLKSIDREARANIKRLRHHPSIVLWAGNNEDYQLRESENLTYDFDDHDPESWLKTDFPARYIYEKLLPDACKDLHPNAVYHIASPWGGKVTTDPTIGDIHQWNVWHGSQQKYQDYDKLVGRFVSEFGMEGFPDIKTIDALLPQGKDDPERFSTSSTIDFHNKADGQLRRLGLYMAENFRFTLEPLEDYVYYSQLLQAEALASAYRLWKRQWQGPKKEYCSGVLVWQTNDCWPVTSWAICDYYLRPKHSYFTIKREMAPITIGMTRREHKHPKNKYTRVDIETKVKVEIWGSNLKLEDVTVDCVVKAWDVETGTETYSQTVVSDLVLQSNRSTEIKTLDVPAEKPNADLEAKTVVAAYFYQDGKQIARYVNWPEPLKYLHFQKPKNLKTEVSEGCKSVEISAEVPIKGLAVLSEDDGVKFEDNLVDIVPGEVVKIGVTGAKKGTVLKTQYLGMQVHD</sequence>
<dbReference type="SMART" id="SM00174">
    <property type="entry name" value="RHO"/>
    <property type="match status" value="1"/>
</dbReference>
<dbReference type="PROSITE" id="PS51421">
    <property type="entry name" value="RAS"/>
    <property type="match status" value="1"/>
</dbReference>
<dbReference type="SMART" id="SM00173">
    <property type="entry name" value="RAS"/>
    <property type="match status" value="1"/>
</dbReference>
<dbReference type="Gene3D" id="3.20.20.80">
    <property type="entry name" value="Glycosidases"/>
    <property type="match status" value="1"/>
</dbReference>
<dbReference type="SMART" id="SM00175">
    <property type="entry name" value="RAB"/>
    <property type="match status" value="1"/>
</dbReference>
<evidence type="ECO:0000256" key="4">
    <source>
        <dbReference type="ARBA" id="ARBA00022801"/>
    </source>
</evidence>
<accession>A0A8H5JCK5</accession>
<evidence type="ECO:0000256" key="8">
    <source>
        <dbReference type="ARBA" id="ARBA00038429"/>
    </source>
</evidence>
<evidence type="ECO:0000259" key="13">
    <source>
        <dbReference type="Pfam" id="PF17786"/>
    </source>
</evidence>
<evidence type="ECO:0000256" key="10">
    <source>
        <dbReference type="ARBA" id="ARBA00041614"/>
    </source>
</evidence>
<keyword evidence="7" id="KW-0624">Polysaccharide degradation</keyword>
<dbReference type="Gene3D" id="3.40.50.300">
    <property type="entry name" value="P-loop containing nucleotide triphosphate hydrolases"/>
    <property type="match status" value="1"/>
</dbReference>
<dbReference type="Pfam" id="PF00703">
    <property type="entry name" value="Glyco_hydro_2"/>
    <property type="match status" value="1"/>
</dbReference>
<evidence type="ECO:0000256" key="11">
    <source>
        <dbReference type="SAM" id="MobiDB-lite"/>
    </source>
</evidence>
<dbReference type="Gene3D" id="2.60.120.260">
    <property type="entry name" value="Galactose-binding domain-like"/>
    <property type="match status" value="1"/>
</dbReference>
<dbReference type="InterPro" id="IPR027417">
    <property type="entry name" value="P-loop_NTPase"/>
</dbReference>
<dbReference type="InterPro" id="IPR050887">
    <property type="entry name" value="Beta-mannosidase_GH2"/>
</dbReference>
<dbReference type="SUPFAM" id="SSF52540">
    <property type="entry name" value="P-loop containing nucleoside triphosphate hydrolases"/>
    <property type="match status" value="1"/>
</dbReference>
<dbReference type="Pfam" id="PF22666">
    <property type="entry name" value="Glyco_hydro_2_N2"/>
    <property type="match status" value="1"/>
</dbReference>
<dbReference type="GO" id="GO:0004567">
    <property type="term" value="F:beta-mannosidase activity"/>
    <property type="evidence" value="ECO:0007669"/>
    <property type="project" value="UniProtKB-EC"/>
</dbReference>
<dbReference type="CDD" id="cd00154">
    <property type="entry name" value="Rab"/>
    <property type="match status" value="1"/>
</dbReference>
<dbReference type="InterPro" id="IPR005225">
    <property type="entry name" value="Small_GTP-bd"/>
</dbReference>
<dbReference type="GO" id="GO:0005525">
    <property type="term" value="F:GTP binding"/>
    <property type="evidence" value="ECO:0007669"/>
    <property type="project" value="InterPro"/>
</dbReference>
<dbReference type="EMBL" id="JAAOAO010000269">
    <property type="protein sequence ID" value="KAF5551733.1"/>
    <property type="molecule type" value="Genomic_DNA"/>
</dbReference>
<dbReference type="Proteomes" id="UP000574317">
    <property type="component" value="Unassembled WGS sequence"/>
</dbReference>
<evidence type="ECO:0000256" key="7">
    <source>
        <dbReference type="ARBA" id="ARBA00023326"/>
    </source>
</evidence>
<protein>
    <recommendedName>
        <fullName evidence="9">Beta-mannosidase B</fullName>
        <ecNumber evidence="3">3.2.1.25</ecNumber>
    </recommendedName>
    <alternativeName>
        <fullName evidence="10">Mannanase B</fullName>
    </alternativeName>
</protein>
<comment type="catalytic activity">
    <reaction evidence="1">
        <text>Hydrolysis of terminal, non-reducing beta-D-mannose residues in beta-D-mannosides.</text>
        <dbReference type="EC" id="3.2.1.25"/>
    </reaction>
</comment>
<dbReference type="InterPro" id="IPR036156">
    <property type="entry name" value="Beta-gal/glucu_dom_sf"/>
</dbReference>
<feature type="domain" description="Mannosidase Ig/CBM-like" evidence="13">
    <location>
        <begin position="1043"/>
        <end position="1135"/>
    </location>
</feature>
<dbReference type="GO" id="GO:0000272">
    <property type="term" value="P:polysaccharide catabolic process"/>
    <property type="evidence" value="ECO:0007669"/>
    <property type="project" value="UniProtKB-KW"/>
</dbReference>
<dbReference type="SUPFAM" id="SSF49785">
    <property type="entry name" value="Galactose-binding domain-like"/>
    <property type="match status" value="1"/>
</dbReference>
<dbReference type="GO" id="GO:0003924">
    <property type="term" value="F:GTPase activity"/>
    <property type="evidence" value="ECO:0007669"/>
    <property type="project" value="InterPro"/>
</dbReference>
<keyword evidence="16" id="KW-1185">Reference proteome</keyword>
<dbReference type="SUPFAM" id="SSF51445">
    <property type="entry name" value="(Trans)glycosidases"/>
    <property type="match status" value="1"/>
</dbReference>
<dbReference type="NCBIfam" id="TIGR00231">
    <property type="entry name" value="small_GTP"/>
    <property type="match status" value="1"/>
</dbReference>
<dbReference type="AlphaFoldDB" id="A0A8H5JCK5"/>
<evidence type="ECO:0000256" key="2">
    <source>
        <dbReference type="ARBA" id="ARBA00004740"/>
    </source>
</evidence>
<dbReference type="InterPro" id="IPR006102">
    <property type="entry name" value="Ig-like_GH2"/>
</dbReference>
<evidence type="ECO:0000259" key="12">
    <source>
        <dbReference type="Pfam" id="PF00703"/>
    </source>
</evidence>
<comment type="pathway">
    <text evidence="2">Glycan metabolism; N-glycan degradation.</text>
</comment>
<evidence type="ECO:0000256" key="6">
    <source>
        <dbReference type="ARBA" id="ARBA00023295"/>
    </source>
</evidence>
<dbReference type="PROSITE" id="PS51419">
    <property type="entry name" value="RAB"/>
    <property type="match status" value="1"/>
</dbReference>
<dbReference type="Gene3D" id="2.60.40.10">
    <property type="entry name" value="Immunoglobulins"/>
    <property type="match status" value="2"/>
</dbReference>
<feature type="region of interest" description="Disordered" evidence="11">
    <location>
        <begin position="160"/>
        <end position="224"/>
    </location>
</feature>
<feature type="compositionally biased region" description="Polar residues" evidence="11">
    <location>
        <begin position="197"/>
        <end position="207"/>
    </location>
</feature>
<comment type="caution">
    <text evidence="15">The sequence shown here is derived from an EMBL/GenBank/DDBJ whole genome shotgun (WGS) entry which is preliminary data.</text>
</comment>
<dbReference type="InterPro" id="IPR041447">
    <property type="entry name" value="Mannosidase_ig"/>
</dbReference>
<keyword evidence="4" id="KW-0378">Hydrolase</keyword>
<dbReference type="PANTHER" id="PTHR43730:SF1">
    <property type="entry name" value="BETA-MANNOSIDASE"/>
    <property type="match status" value="1"/>
</dbReference>
<feature type="domain" description="Glycoside hydrolase family 2 immunoglobulin-like beta-sandwich" evidence="12">
    <location>
        <begin position="554"/>
        <end position="655"/>
    </location>
</feature>
<comment type="similarity">
    <text evidence="8">Belongs to the glycosyl hydrolase 2 family. Beta-mannosidase B subfamily.</text>
</comment>
<keyword evidence="6" id="KW-0326">Glycosidase</keyword>